<comment type="caution">
    <text evidence="1">The sequence shown here is derived from an EMBL/GenBank/DDBJ whole genome shotgun (WGS) entry which is preliminary data.</text>
</comment>
<keyword evidence="2" id="KW-1185">Reference proteome</keyword>
<accession>A0ABU9CI72</accession>
<evidence type="ECO:0000313" key="2">
    <source>
        <dbReference type="Proteomes" id="UP001365405"/>
    </source>
</evidence>
<dbReference type="Pfam" id="PF07103">
    <property type="entry name" value="DUF1365"/>
    <property type="match status" value="1"/>
</dbReference>
<sequence length="262" mass="29494">MNLGQPTGQRAQLAIGRVIHQRLRPAPHRLDVPTWFLLLPLRSLRAQPDATLRRNRAGWVSFHDTDHGDGRADCLQWLDEQLQRAGIADADGEAWLHTYPRVLGFVFNPVSFWYCHRADGSLAAVVAEVNNTFGGRHCYLLDGPRLGFGTEQRADKAFHVSPFCQVEGGYRFRFLRSPVAGDDASSARTLVRIDYDDAQGPLLATSVSGELASLTPRRLRRALRQWPLLTLGVMARIHWHALRLLLKRVPFFGTTPARPQPH</sequence>
<gene>
    <name evidence="1" type="ORF">AACH10_14965</name>
</gene>
<name>A0ABU9CI72_9BURK</name>
<reference evidence="1 2" key="1">
    <citation type="submission" date="2024-04" db="EMBL/GenBank/DDBJ databases">
        <title>Novel species of the genus Ideonella isolated from streams.</title>
        <authorList>
            <person name="Lu H."/>
        </authorList>
    </citation>
    <scope>NUCLEOTIDE SEQUENCE [LARGE SCALE GENOMIC DNA]</scope>
    <source>
        <strain evidence="1 2">DXS22W</strain>
    </source>
</reference>
<dbReference type="EMBL" id="JBBUTH010000008">
    <property type="protein sequence ID" value="MEK8051548.1"/>
    <property type="molecule type" value="Genomic_DNA"/>
</dbReference>
<dbReference type="InterPro" id="IPR010775">
    <property type="entry name" value="DUF1365"/>
</dbReference>
<evidence type="ECO:0000313" key="1">
    <source>
        <dbReference type="EMBL" id="MEK8051548.1"/>
    </source>
</evidence>
<dbReference type="PANTHER" id="PTHR33973:SF4">
    <property type="entry name" value="OS07G0153300 PROTEIN"/>
    <property type="match status" value="1"/>
</dbReference>
<proteinExistence type="predicted"/>
<dbReference type="RefSeq" id="WP_341411249.1">
    <property type="nucleotide sequence ID" value="NZ_JBBUTH010000008.1"/>
</dbReference>
<dbReference type="Proteomes" id="UP001365405">
    <property type="component" value="Unassembled WGS sequence"/>
</dbReference>
<organism evidence="1 2">
    <name type="scientific">Pseudaquabacterium inlustre</name>
    <dbReference type="NCBI Taxonomy" id="2984192"/>
    <lineage>
        <taxon>Bacteria</taxon>
        <taxon>Pseudomonadati</taxon>
        <taxon>Pseudomonadota</taxon>
        <taxon>Betaproteobacteria</taxon>
        <taxon>Burkholderiales</taxon>
        <taxon>Sphaerotilaceae</taxon>
        <taxon>Pseudaquabacterium</taxon>
    </lineage>
</organism>
<protein>
    <submittedName>
        <fullName evidence="1">DUF1365 domain-containing protein</fullName>
    </submittedName>
</protein>
<dbReference type="PANTHER" id="PTHR33973">
    <property type="entry name" value="OS07G0153300 PROTEIN"/>
    <property type="match status" value="1"/>
</dbReference>